<keyword evidence="2" id="KW-1185">Reference proteome</keyword>
<evidence type="ECO:0000313" key="2">
    <source>
        <dbReference type="Proteomes" id="UP001596512"/>
    </source>
</evidence>
<comment type="caution">
    <text evidence="1">The sequence shown here is derived from an EMBL/GenBank/DDBJ whole genome shotgun (WGS) entry which is preliminary data.</text>
</comment>
<sequence>MDARAHATATDLCARLAGRLADDTLRGVRQDYFGGEARQAETTLLLSLAHEGVGITRVERTMIRSTLDDPDDPDLAAVAIIDAPPPPPYRFFPVAPPHAPSPAPADAVLAERAPLQGGKRLLRAWREPVSQAPDQAAWVYVVQVERGVDRLRVHSGLVSHLWVRARATWPVEVVEDGATLPPYQAAALAAAREIRAAKG</sequence>
<name>A0ABW2TMV5_9PSEU</name>
<gene>
    <name evidence="1" type="ORF">ACFQV2_15630</name>
</gene>
<protein>
    <submittedName>
        <fullName evidence="1">Uncharacterized protein</fullName>
    </submittedName>
</protein>
<organism evidence="1 2">
    <name type="scientific">Actinokineospora soli</name>
    <dbReference type="NCBI Taxonomy" id="1048753"/>
    <lineage>
        <taxon>Bacteria</taxon>
        <taxon>Bacillati</taxon>
        <taxon>Actinomycetota</taxon>
        <taxon>Actinomycetes</taxon>
        <taxon>Pseudonocardiales</taxon>
        <taxon>Pseudonocardiaceae</taxon>
        <taxon>Actinokineospora</taxon>
    </lineage>
</organism>
<accession>A0ABW2TMV5</accession>
<dbReference type="Proteomes" id="UP001596512">
    <property type="component" value="Unassembled WGS sequence"/>
</dbReference>
<reference evidence="2" key="1">
    <citation type="journal article" date="2019" name="Int. J. Syst. Evol. Microbiol.">
        <title>The Global Catalogue of Microorganisms (GCM) 10K type strain sequencing project: providing services to taxonomists for standard genome sequencing and annotation.</title>
        <authorList>
            <consortium name="The Broad Institute Genomics Platform"/>
            <consortium name="The Broad Institute Genome Sequencing Center for Infectious Disease"/>
            <person name="Wu L."/>
            <person name="Ma J."/>
        </authorList>
    </citation>
    <scope>NUCLEOTIDE SEQUENCE [LARGE SCALE GENOMIC DNA]</scope>
    <source>
        <strain evidence="2">JCM 17695</strain>
    </source>
</reference>
<dbReference type="EMBL" id="JBHTEY010000004">
    <property type="protein sequence ID" value="MFC7614741.1"/>
    <property type="molecule type" value="Genomic_DNA"/>
</dbReference>
<evidence type="ECO:0000313" key="1">
    <source>
        <dbReference type="EMBL" id="MFC7614741.1"/>
    </source>
</evidence>
<proteinExistence type="predicted"/>